<evidence type="ECO:0000313" key="2">
    <source>
        <dbReference type="Proteomes" id="UP000308549"/>
    </source>
</evidence>
<evidence type="ECO:0000313" key="1">
    <source>
        <dbReference type="EMBL" id="TKA34204.1"/>
    </source>
</evidence>
<reference evidence="1 2" key="1">
    <citation type="submission" date="2017-03" db="EMBL/GenBank/DDBJ databases">
        <title>Genomes of endolithic fungi from Antarctica.</title>
        <authorList>
            <person name="Coleine C."/>
            <person name="Masonjones S."/>
            <person name="Stajich J.E."/>
        </authorList>
    </citation>
    <scope>NUCLEOTIDE SEQUENCE [LARGE SCALE GENOMIC DNA]</scope>
    <source>
        <strain evidence="1 2">CCFEE 6315</strain>
    </source>
</reference>
<gene>
    <name evidence="1" type="ORF">B0A50_00184</name>
</gene>
<dbReference type="Proteomes" id="UP000308549">
    <property type="component" value="Unassembled WGS sequence"/>
</dbReference>
<organism evidence="1 2">
    <name type="scientific">Salinomyces thailandicus</name>
    <dbReference type="NCBI Taxonomy" id="706561"/>
    <lineage>
        <taxon>Eukaryota</taxon>
        <taxon>Fungi</taxon>
        <taxon>Dikarya</taxon>
        <taxon>Ascomycota</taxon>
        <taxon>Pezizomycotina</taxon>
        <taxon>Dothideomycetes</taxon>
        <taxon>Dothideomycetidae</taxon>
        <taxon>Mycosphaerellales</taxon>
        <taxon>Teratosphaeriaceae</taxon>
        <taxon>Salinomyces</taxon>
    </lineage>
</organism>
<comment type="caution">
    <text evidence="1">The sequence shown here is derived from an EMBL/GenBank/DDBJ whole genome shotgun (WGS) entry which is preliminary data.</text>
</comment>
<dbReference type="AlphaFoldDB" id="A0A4U0UFI1"/>
<dbReference type="OrthoDB" id="5336565at2759"/>
<sequence>MYDSRVPRLLQLNGIKAAVDSDAPANEEALKALLGQRRPSLSPTRFDAETMYQNFFKANEFAENETAAMQSFVSHLNTSRQIYTGGMNTAFVGLESLTNASVNLPPPEPDLWDGTRPFGRIDQDIHMRLAHHI</sequence>
<proteinExistence type="predicted"/>
<dbReference type="EMBL" id="NAJL01000001">
    <property type="protein sequence ID" value="TKA34204.1"/>
    <property type="molecule type" value="Genomic_DNA"/>
</dbReference>
<name>A0A4U0UFI1_9PEZI</name>
<accession>A0A4U0UFI1</accession>
<keyword evidence="2" id="KW-1185">Reference proteome</keyword>
<protein>
    <submittedName>
        <fullName evidence="1">Uncharacterized protein</fullName>
    </submittedName>
</protein>